<dbReference type="Pfam" id="PF07352">
    <property type="entry name" value="Phage_Mu_Gam"/>
    <property type="match status" value="1"/>
</dbReference>
<dbReference type="Proteomes" id="UP001166947">
    <property type="component" value="Unassembled WGS sequence"/>
</dbReference>
<gene>
    <name evidence="2" type="ORF">NXS09_08145</name>
</gene>
<feature type="coiled-coil region" evidence="1">
    <location>
        <begin position="22"/>
        <end position="56"/>
    </location>
</feature>
<name>A0ABT2FDI2_9NEIS</name>
<protein>
    <submittedName>
        <fullName evidence="2">Host-nuclease inhibitor Gam family protein</fullName>
    </submittedName>
</protein>
<organism evidence="2 3">
    <name type="scientific">Neisseria montereyensis</name>
    <dbReference type="NCBI Taxonomy" id="2973938"/>
    <lineage>
        <taxon>Bacteria</taxon>
        <taxon>Pseudomonadati</taxon>
        <taxon>Pseudomonadota</taxon>
        <taxon>Betaproteobacteria</taxon>
        <taxon>Neisseriales</taxon>
        <taxon>Neisseriaceae</taxon>
        <taxon>Neisseria</taxon>
    </lineage>
</organism>
<keyword evidence="3" id="KW-1185">Reference proteome</keyword>
<dbReference type="RefSeq" id="WP_259292054.1">
    <property type="nucleotide sequence ID" value="NZ_JANUXW010000007.1"/>
</dbReference>
<proteinExistence type="predicted"/>
<evidence type="ECO:0000313" key="3">
    <source>
        <dbReference type="Proteomes" id="UP001166947"/>
    </source>
</evidence>
<accession>A0ABT2FDI2</accession>
<keyword evidence="1" id="KW-0175">Coiled coil</keyword>
<dbReference type="Gene3D" id="1.20.5.170">
    <property type="match status" value="1"/>
</dbReference>
<reference evidence="2" key="2">
    <citation type="journal article" date="2023" name="Curr. Microbiol.">
        <title>Neisseria montereyensis sp. nov., Isolated from Oropharynx of California Sea Lion (Zalophus californianus): Genomic, Phylogenetic, and Phenotypic Study.</title>
        <authorList>
            <person name="Volokhov D.V."/>
            <person name="Zagorodnyaya T.A."/>
            <person name="Furtak V.A."/>
            <person name="Nattanmai G."/>
            <person name="Randall L."/>
            <person name="Jose S."/>
            <person name="Gao Y."/>
            <person name="Gulland F.M."/>
            <person name="Eisenberg T."/>
            <person name="Delmonte P."/>
            <person name="Blom J."/>
            <person name="Mitchell K.K."/>
        </authorList>
    </citation>
    <scope>NUCLEOTIDE SEQUENCE</scope>
    <source>
        <strain evidence="2">CSL10203-ORH2</strain>
    </source>
</reference>
<reference evidence="2" key="1">
    <citation type="submission" date="2022-08" db="EMBL/GenBank/DDBJ databases">
        <authorList>
            <person name="Volokhov D.V."/>
            <person name="Furtak V.A."/>
            <person name="Zagorodnyaya T.A."/>
        </authorList>
    </citation>
    <scope>NUCLEOTIDE SEQUENCE</scope>
    <source>
        <strain evidence="2">CSL10203-ORH2</strain>
    </source>
</reference>
<dbReference type="InterPro" id="IPR009951">
    <property type="entry name" value="Host-nuc_inhib_Gam"/>
</dbReference>
<evidence type="ECO:0000313" key="2">
    <source>
        <dbReference type="EMBL" id="MCS4534268.1"/>
    </source>
</evidence>
<comment type="caution">
    <text evidence="2">The sequence shown here is derived from an EMBL/GenBank/DDBJ whole genome shotgun (WGS) entry which is preliminary data.</text>
</comment>
<dbReference type="EMBL" id="JANUXW010000007">
    <property type="protein sequence ID" value="MCS4534268.1"/>
    <property type="molecule type" value="Genomic_DNA"/>
</dbReference>
<sequence length="175" mass="19698">MAKPKRIKKEALVVAVQDRDAAAEQIKRLGDLQREIDRIEADHNDKVAELQKAADEQITPIKDEMQSIEAGVHAWAEANRAVLTDGGKVKFAELNTGIIRWRNNPPRCTVSGMDAVLALLESNPDLQRFVRVKREVNKDAVLNEPEFFAQNPVPGIKIVTGKEFFEIKPHHQEFA</sequence>
<evidence type="ECO:0000256" key="1">
    <source>
        <dbReference type="SAM" id="Coils"/>
    </source>
</evidence>
<dbReference type="SUPFAM" id="SSF161266">
    <property type="entry name" value="Gam-like"/>
    <property type="match status" value="1"/>
</dbReference>